<evidence type="ECO:0000313" key="2">
    <source>
        <dbReference type="EMBL" id="KOF69542.1"/>
    </source>
</evidence>
<gene>
    <name evidence="2" type="ORF">OCBIM_22004580mg</name>
</gene>
<feature type="region of interest" description="Disordered" evidence="1">
    <location>
        <begin position="62"/>
        <end position="92"/>
    </location>
</feature>
<evidence type="ECO:0008006" key="3">
    <source>
        <dbReference type="Google" id="ProtNLM"/>
    </source>
</evidence>
<protein>
    <recommendedName>
        <fullName evidence="3">BED-type domain-containing protein</fullName>
    </recommendedName>
</protein>
<accession>A0A0L8FXR5</accession>
<dbReference type="AlphaFoldDB" id="A0A0L8FXR5"/>
<dbReference type="OrthoDB" id="106267at2759"/>
<proteinExistence type="predicted"/>
<reference evidence="2" key="1">
    <citation type="submission" date="2015-07" db="EMBL/GenBank/DDBJ databases">
        <title>MeaNS - Measles Nucleotide Surveillance Program.</title>
        <authorList>
            <person name="Tran T."/>
            <person name="Druce J."/>
        </authorList>
    </citation>
    <scope>NUCLEOTIDE SEQUENCE</scope>
    <source>
        <strain evidence="2">UCB-OBI-ISO-001</strain>
        <tissue evidence="2">Gonad</tissue>
    </source>
</reference>
<feature type="compositionally biased region" description="Low complexity" evidence="1">
    <location>
        <begin position="73"/>
        <end position="84"/>
    </location>
</feature>
<name>A0A0L8FXR5_OCTBM</name>
<organism evidence="2">
    <name type="scientific">Octopus bimaculoides</name>
    <name type="common">California two-spotted octopus</name>
    <dbReference type="NCBI Taxonomy" id="37653"/>
    <lineage>
        <taxon>Eukaryota</taxon>
        <taxon>Metazoa</taxon>
        <taxon>Spiralia</taxon>
        <taxon>Lophotrochozoa</taxon>
        <taxon>Mollusca</taxon>
        <taxon>Cephalopoda</taxon>
        <taxon>Coleoidea</taxon>
        <taxon>Octopodiformes</taxon>
        <taxon>Octopoda</taxon>
        <taxon>Incirrata</taxon>
        <taxon>Octopodidae</taxon>
        <taxon>Octopus</taxon>
    </lineage>
</organism>
<dbReference type="EMBL" id="KQ425371">
    <property type="protein sequence ID" value="KOF69542.1"/>
    <property type="molecule type" value="Genomic_DNA"/>
</dbReference>
<sequence length="139" mass="15649">MEDYFVLTSRDKRNAKILYFRCVMCQPKEITIKGQVTSLYNLKSHAKRKHPAYAIQFEERIKAGSSRGKHRQSSGSSASNQSSQPCVKKARQPSIGEAFDQTAGTGVHQSMGDRRIVDLFVDNMLPLHVVESPTLVTFF</sequence>
<evidence type="ECO:0000256" key="1">
    <source>
        <dbReference type="SAM" id="MobiDB-lite"/>
    </source>
</evidence>